<dbReference type="RefSeq" id="WP_168218772.1">
    <property type="nucleotide sequence ID" value="NZ_CP042425.1"/>
</dbReference>
<protein>
    <submittedName>
        <fullName evidence="1">Uncharacterized protein</fullName>
    </submittedName>
</protein>
<dbReference type="AlphaFoldDB" id="A0A5C1A9D1"/>
<reference evidence="2" key="1">
    <citation type="submission" date="2019-08" db="EMBL/GenBank/DDBJ databases">
        <title>Limnoglobus roseus gen. nov., sp. nov., a novel freshwater planctomycete with a giant genome from the family Gemmataceae.</title>
        <authorList>
            <person name="Kulichevskaya I.S."/>
            <person name="Naumoff D.G."/>
            <person name="Miroshnikov K."/>
            <person name="Ivanova A."/>
            <person name="Philippov D.A."/>
            <person name="Hakobyan A."/>
            <person name="Rijpstra I.C."/>
            <person name="Sinninghe Damste J.S."/>
            <person name="Liesack W."/>
            <person name="Dedysh S.N."/>
        </authorList>
    </citation>
    <scope>NUCLEOTIDE SEQUENCE [LARGE SCALE GENOMIC DNA]</scope>
    <source>
        <strain evidence="2">PX52</strain>
    </source>
</reference>
<evidence type="ECO:0000313" key="1">
    <source>
        <dbReference type="EMBL" id="QEL13678.1"/>
    </source>
</evidence>
<sequence>MTLNRDGQEQDAAECREGFRAAKALAGKVEWADRVFLDLLTAAAEKVCGQKADAPPGP</sequence>
<proteinExistence type="predicted"/>
<name>A0A5C1A9D1_9BACT</name>
<dbReference type="Proteomes" id="UP000324974">
    <property type="component" value="Chromosome"/>
</dbReference>
<organism evidence="1 2">
    <name type="scientific">Limnoglobus roseus</name>
    <dbReference type="NCBI Taxonomy" id="2598579"/>
    <lineage>
        <taxon>Bacteria</taxon>
        <taxon>Pseudomonadati</taxon>
        <taxon>Planctomycetota</taxon>
        <taxon>Planctomycetia</taxon>
        <taxon>Gemmatales</taxon>
        <taxon>Gemmataceae</taxon>
        <taxon>Limnoglobus</taxon>
    </lineage>
</organism>
<gene>
    <name evidence="1" type="ORF">PX52LOC_00536</name>
</gene>
<accession>A0A5C1A9D1</accession>
<evidence type="ECO:0000313" key="2">
    <source>
        <dbReference type="Proteomes" id="UP000324974"/>
    </source>
</evidence>
<keyword evidence="2" id="KW-1185">Reference proteome</keyword>
<dbReference type="EMBL" id="CP042425">
    <property type="protein sequence ID" value="QEL13678.1"/>
    <property type="molecule type" value="Genomic_DNA"/>
</dbReference>
<dbReference type="KEGG" id="lrs:PX52LOC_00536"/>